<keyword evidence="1" id="KW-0805">Transcription regulation</keyword>
<dbReference type="Proteomes" id="UP001597301">
    <property type="component" value="Unassembled WGS sequence"/>
</dbReference>
<dbReference type="InterPro" id="IPR012318">
    <property type="entry name" value="HTH_CRP"/>
</dbReference>
<keyword evidence="7" id="KW-1185">Reference proteome</keyword>
<dbReference type="RefSeq" id="WP_380774705.1">
    <property type="nucleotide sequence ID" value="NZ_JBHUEO010000047.1"/>
</dbReference>
<name>A0ABW4KIA0_9BACI</name>
<dbReference type="SUPFAM" id="SSF46785">
    <property type="entry name" value="Winged helix' DNA-binding domain"/>
    <property type="match status" value="1"/>
</dbReference>
<evidence type="ECO:0000313" key="6">
    <source>
        <dbReference type="EMBL" id="MFD1707867.1"/>
    </source>
</evidence>
<dbReference type="Pfam" id="PF00027">
    <property type="entry name" value="cNMP_binding"/>
    <property type="match status" value="1"/>
</dbReference>
<keyword evidence="2" id="KW-0238">DNA-binding</keyword>
<dbReference type="InterPro" id="IPR036388">
    <property type="entry name" value="WH-like_DNA-bd_sf"/>
</dbReference>
<evidence type="ECO:0000313" key="7">
    <source>
        <dbReference type="Proteomes" id="UP001597301"/>
    </source>
</evidence>
<dbReference type="EMBL" id="JBHUEO010000047">
    <property type="protein sequence ID" value="MFD1707867.1"/>
    <property type="molecule type" value="Genomic_DNA"/>
</dbReference>
<dbReference type="PROSITE" id="PS50042">
    <property type="entry name" value="CNMP_BINDING_3"/>
    <property type="match status" value="1"/>
</dbReference>
<dbReference type="CDD" id="cd00038">
    <property type="entry name" value="CAP_ED"/>
    <property type="match status" value="1"/>
</dbReference>
<comment type="caution">
    <text evidence="6">The sequence shown here is derived from an EMBL/GenBank/DDBJ whole genome shotgun (WGS) entry which is preliminary data.</text>
</comment>
<gene>
    <name evidence="6" type="ORF">ACFSCZ_14165</name>
</gene>
<dbReference type="Gene3D" id="2.60.120.10">
    <property type="entry name" value="Jelly Rolls"/>
    <property type="match status" value="1"/>
</dbReference>
<feature type="domain" description="Cyclic nucleotide-binding" evidence="5">
    <location>
        <begin position="39"/>
        <end position="121"/>
    </location>
</feature>
<dbReference type="SUPFAM" id="SSF51206">
    <property type="entry name" value="cAMP-binding domain-like"/>
    <property type="match status" value="1"/>
</dbReference>
<dbReference type="InterPro" id="IPR036390">
    <property type="entry name" value="WH_DNA-bd_sf"/>
</dbReference>
<reference evidence="7" key="1">
    <citation type="journal article" date="2019" name="Int. J. Syst. Evol. Microbiol.">
        <title>The Global Catalogue of Microorganisms (GCM) 10K type strain sequencing project: providing services to taxonomists for standard genome sequencing and annotation.</title>
        <authorList>
            <consortium name="The Broad Institute Genomics Platform"/>
            <consortium name="The Broad Institute Genome Sequencing Center for Infectious Disease"/>
            <person name="Wu L."/>
            <person name="Ma J."/>
        </authorList>
    </citation>
    <scope>NUCLEOTIDE SEQUENCE [LARGE SCALE GENOMIC DNA]</scope>
    <source>
        <strain evidence="7">CGMCC 1.12295</strain>
    </source>
</reference>
<evidence type="ECO:0000259" key="5">
    <source>
        <dbReference type="PROSITE" id="PS50042"/>
    </source>
</evidence>
<sequence>MLRTTERKGWEDYFQYGKRTFYRKKSIIYSVDSSERTGFYYLERGFVKVSTKTFSGEERTIDIVSAGRTFGEQTADERPYFSTAVALEDCVVYFFRYDVIKRLMDDDHQLRILIYSGLTEKLKLLANNVMIQSLPPERQLAQSLLHILRKYNDHQIPMTQKELSSFTGLKRGTIYKIFKKWGDEVIIVEKKKIIVKMPQKLKEIAATPS</sequence>
<evidence type="ECO:0000256" key="2">
    <source>
        <dbReference type="ARBA" id="ARBA00023125"/>
    </source>
</evidence>
<evidence type="ECO:0000256" key="3">
    <source>
        <dbReference type="ARBA" id="ARBA00023159"/>
    </source>
</evidence>
<dbReference type="InterPro" id="IPR018490">
    <property type="entry name" value="cNMP-bd_dom_sf"/>
</dbReference>
<keyword evidence="3" id="KW-0010">Activator</keyword>
<dbReference type="Gene3D" id="1.10.10.10">
    <property type="entry name" value="Winged helix-like DNA-binding domain superfamily/Winged helix DNA-binding domain"/>
    <property type="match status" value="1"/>
</dbReference>
<evidence type="ECO:0000256" key="1">
    <source>
        <dbReference type="ARBA" id="ARBA00023015"/>
    </source>
</evidence>
<organism evidence="6 7">
    <name type="scientific">Siminovitchia sediminis</name>
    <dbReference type="NCBI Taxonomy" id="1274353"/>
    <lineage>
        <taxon>Bacteria</taxon>
        <taxon>Bacillati</taxon>
        <taxon>Bacillota</taxon>
        <taxon>Bacilli</taxon>
        <taxon>Bacillales</taxon>
        <taxon>Bacillaceae</taxon>
        <taxon>Siminovitchia</taxon>
    </lineage>
</organism>
<protein>
    <submittedName>
        <fullName evidence="6">Crp/Fnr family transcriptional regulator</fullName>
    </submittedName>
</protein>
<dbReference type="InterPro" id="IPR014710">
    <property type="entry name" value="RmlC-like_jellyroll"/>
</dbReference>
<accession>A0ABW4KIA0</accession>
<proteinExistence type="predicted"/>
<dbReference type="Pfam" id="PF13545">
    <property type="entry name" value="HTH_Crp_2"/>
    <property type="match status" value="1"/>
</dbReference>
<dbReference type="SMART" id="SM00100">
    <property type="entry name" value="cNMP"/>
    <property type="match status" value="1"/>
</dbReference>
<dbReference type="InterPro" id="IPR000595">
    <property type="entry name" value="cNMP-bd_dom"/>
</dbReference>
<keyword evidence="4" id="KW-0804">Transcription</keyword>
<evidence type="ECO:0000256" key="4">
    <source>
        <dbReference type="ARBA" id="ARBA00023163"/>
    </source>
</evidence>